<feature type="signal peptide" evidence="1">
    <location>
        <begin position="1"/>
        <end position="17"/>
    </location>
</feature>
<gene>
    <name evidence="2" type="ORF">CFD26_107788</name>
</gene>
<dbReference type="OrthoDB" id="61390at2759"/>
<evidence type="ECO:0000313" key="3">
    <source>
        <dbReference type="Proteomes" id="UP000215289"/>
    </source>
</evidence>
<evidence type="ECO:0000256" key="1">
    <source>
        <dbReference type="SAM" id="SignalP"/>
    </source>
</evidence>
<dbReference type="Proteomes" id="UP000215289">
    <property type="component" value="Unassembled WGS sequence"/>
</dbReference>
<sequence>MNCIIWFLGLIQRLCKSIFSPKQRDKNLYSLDHAILHVQTPPPSLWMNMGYWKNETTLAGAAQALLDQVLIAAGLLDPGARPAPHPPQRRFNLLDVGIGCGDQSLHLLNTMRLPRGPGDDDRPLPLFDVYVGVTIAPSQAEMARQRVSSSPSPSPYKAEIFCADAADPSSWSDEMKGALRGMLTPKETGLYPDNWVLALDTLYHFQPSRHPLLSYACRDLRASLMAFDLLLSENASPWERLLLRLVCMLTGVPFSNFLTKPQYEALLVGAGYARDCVLFRDLSDEVFAGLAGFLARKDDELRRFGMSVGKFRGAQTMFNWWARSGVIRGMVIIAKR</sequence>
<reference evidence="2 3" key="1">
    <citation type="submission" date="2018-08" db="EMBL/GenBank/DDBJ databases">
        <title>Draft genome sequences of two Aspergillus turcosus clinical strains isolated from bronchoalveolar lavage fluid: one azole-susceptible and the other azole-resistant.</title>
        <authorList>
            <person name="Parent-Michaud M."/>
            <person name="Dufresne P.J."/>
            <person name="Fournier E."/>
            <person name="Martineau C."/>
            <person name="Moreira S."/>
            <person name="Perkins V."/>
            <person name="De Repentigny L."/>
            <person name="Dufresne S.F."/>
        </authorList>
    </citation>
    <scope>NUCLEOTIDE SEQUENCE [LARGE SCALE GENOMIC DNA]</scope>
    <source>
        <strain evidence="2">HMR AF 1038</strain>
    </source>
</reference>
<feature type="chain" id="PRO_5019030398" description="S-adenosyl-L-methionine-dependent methyltransferase" evidence="1">
    <location>
        <begin position="18"/>
        <end position="336"/>
    </location>
</feature>
<evidence type="ECO:0000313" key="2">
    <source>
        <dbReference type="EMBL" id="RLM01207.1"/>
    </source>
</evidence>
<keyword evidence="3" id="KW-1185">Reference proteome</keyword>
<dbReference type="SUPFAM" id="SSF53335">
    <property type="entry name" value="S-adenosyl-L-methionine-dependent methyltransferases"/>
    <property type="match status" value="1"/>
</dbReference>
<name>A0A421DGH4_9EURO</name>
<proteinExistence type="predicted"/>
<dbReference type="EMBL" id="NIDN02000007">
    <property type="protein sequence ID" value="RLM01207.1"/>
    <property type="molecule type" value="Genomic_DNA"/>
</dbReference>
<dbReference type="Gene3D" id="3.40.50.150">
    <property type="entry name" value="Vaccinia Virus protein VP39"/>
    <property type="match status" value="1"/>
</dbReference>
<organism evidence="2 3">
    <name type="scientific">Aspergillus turcosus</name>
    <dbReference type="NCBI Taxonomy" id="1245748"/>
    <lineage>
        <taxon>Eukaryota</taxon>
        <taxon>Fungi</taxon>
        <taxon>Dikarya</taxon>
        <taxon>Ascomycota</taxon>
        <taxon>Pezizomycotina</taxon>
        <taxon>Eurotiomycetes</taxon>
        <taxon>Eurotiomycetidae</taxon>
        <taxon>Eurotiales</taxon>
        <taxon>Aspergillaceae</taxon>
        <taxon>Aspergillus</taxon>
        <taxon>Aspergillus subgen. Fumigati</taxon>
    </lineage>
</organism>
<dbReference type="InterPro" id="IPR029063">
    <property type="entry name" value="SAM-dependent_MTases_sf"/>
</dbReference>
<dbReference type="STRING" id="1245748.A0A421DGH4"/>
<accession>A0A421DGH4</accession>
<protein>
    <recommendedName>
        <fullName evidence="4">S-adenosyl-L-methionine-dependent methyltransferase</fullName>
    </recommendedName>
</protein>
<comment type="caution">
    <text evidence="2">The sequence shown here is derived from an EMBL/GenBank/DDBJ whole genome shotgun (WGS) entry which is preliminary data.</text>
</comment>
<dbReference type="AlphaFoldDB" id="A0A421DGH4"/>
<evidence type="ECO:0008006" key="4">
    <source>
        <dbReference type="Google" id="ProtNLM"/>
    </source>
</evidence>
<keyword evidence="1" id="KW-0732">Signal</keyword>